<evidence type="ECO:0000313" key="2">
    <source>
        <dbReference type="EMBL" id="TWU36117.1"/>
    </source>
</evidence>
<evidence type="ECO:0000313" key="3">
    <source>
        <dbReference type="Proteomes" id="UP000319143"/>
    </source>
</evidence>
<organism evidence="2 3">
    <name type="scientific">Novipirellula artificiosorum</name>
    <dbReference type="NCBI Taxonomy" id="2528016"/>
    <lineage>
        <taxon>Bacteria</taxon>
        <taxon>Pseudomonadati</taxon>
        <taxon>Planctomycetota</taxon>
        <taxon>Planctomycetia</taxon>
        <taxon>Pirellulales</taxon>
        <taxon>Pirellulaceae</taxon>
        <taxon>Novipirellula</taxon>
    </lineage>
</organism>
<protein>
    <recommendedName>
        <fullName evidence="1">Methyltransferase domain-containing protein</fullName>
    </recommendedName>
</protein>
<dbReference type="InterPro" id="IPR041698">
    <property type="entry name" value="Methyltransf_25"/>
</dbReference>
<sequence length="248" mass="27908">MPLNRVRQLEWMDDPSLPESDRRWALAGLSRINRLSGVADVLLHQLQHYARSLPERPLRVLDLASGEGDLPIHWALKAKLANAKHADWDLCVTASDSCDRAIEQQQRRAEQAGVGIRSLQMDCLNVPLPSGFDVIVCSLLMHQLDESQVFRLLQAMQLASTRAMLVCDFERTRWNLAIIKTASHLLTRSPVFHHDSAISVKSAFTREEFARIARAALTRPVRIRSVVPCRFMMVADESVVPVVSPVFA</sequence>
<accession>A0A5C6DJN5</accession>
<dbReference type="Proteomes" id="UP000319143">
    <property type="component" value="Unassembled WGS sequence"/>
</dbReference>
<dbReference type="AlphaFoldDB" id="A0A5C6DJN5"/>
<keyword evidence="3" id="KW-1185">Reference proteome</keyword>
<dbReference type="EMBL" id="SJPV01000006">
    <property type="protein sequence ID" value="TWU36117.1"/>
    <property type="molecule type" value="Genomic_DNA"/>
</dbReference>
<proteinExistence type="predicted"/>
<gene>
    <name evidence="2" type="ORF">Poly41_38700</name>
</gene>
<comment type="caution">
    <text evidence="2">The sequence shown here is derived from an EMBL/GenBank/DDBJ whole genome shotgun (WGS) entry which is preliminary data.</text>
</comment>
<dbReference type="InterPro" id="IPR029063">
    <property type="entry name" value="SAM-dependent_MTases_sf"/>
</dbReference>
<name>A0A5C6DJN5_9BACT</name>
<reference evidence="2 3" key="1">
    <citation type="submission" date="2019-02" db="EMBL/GenBank/DDBJ databases">
        <title>Deep-cultivation of Planctomycetes and their phenomic and genomic characterization uncovers novel biology.</title>
        <authorList>
            <person name="Wiegand S."/>
            <person name="Jogler M."/>
            <person name="Boedeker C."/>
            <person name="Pinto D."/>
            <person name="Vollmers J."/>
            <person name="Rivas-Marin E."/>
            <person name="Kohn T."/>
            <person name="Peeters S.H."/>
            <person name="Heuer A."/>
            <person name="Rast P."/>
            <person name="Oberbeckmann S."/>
            <person name="Bunk B."/>
            <person name="Jeske O."/>
            <person name="Meyerdierks A."/>
            <person name="Storesund J.E."/>
            <person name="Kallscheuer N."/>
            <person name="Luecker S."/>
            <person name="Lage O.M."/>
            <person name="Pohl T."/>
            <person name="Merkel B.J."/>
            <person name="Hornburger P."/>
            <person name="Mueller R.-W."/>
            <person name="Bruemmer F."/>
            <person name="Labrenz M."/>
            <person name="Spormann A.M."/>
            <person name="Op Den Camp H."/>
            <person name="Overmann J."/>
            <person name="Amann R."/>
            <person name="Jetten M.S.M."/>
            <person name="Mascher T."/>
            <person name="Medema M.H."/>
            <person name="Devos D.P."/>
            <person name="Kaster A.-K."/>
            <person name="Ovreas L."/>
            <person name="Rohde M."/>
            <person name="Galperin M.Y."/>
            <person name="Jogler C."/>
        </authorList>
    </citation>
    <scope>NUCLEOTIDE SEQUENCE [LARGE SCALE GENOMIC DNA]</scope>
    <source>
        <strain evidence="2 3">Poly41</strain>
    </source>
</reference>
<dbReference type="CDD" id="cd02440">
    <property type="entry name" value="AdoMet_MTases"/>
    <property type="match status" value="1"/>
</dbReference>
<dbReference type="SUPFAM" id="SSF53335">
    <property type="entry name" value="S-adenosyl-L-methionine-dependent methyltransferases"/>
    <property type="match status" value="1"/>
</dbReference>
<dbReference type="Pfam" id="PF13649">
    <property type="entry name" value="Methyltransf_25"/>
    <property type="match status" value="1"/>
</dbReference>
<dbReference type="Gene3D" id="3.40.50.150">
    <property type="entry name" value="Vaccinia Virus protein VP39"/>
    <property type="match status" value="1"/>
</dbReference>
<feature type="domain" description="Methyltransferase" evidence="1">
    <location>
        <begin position="60"/>
        <end position="156"/>
    </location>
</feature>
<evidence type="ECO:0000259" key="1">
    <source>
        <dbReference type="Pfam" id="PF13649"/>
    </source>
</evidence>